<feature type="transmembrane region" description="Helical" evidence="2">
    <location>
        <begin position="166"/>
        <end position="188"/>
    </location>
</feature>
<feature type="transmembrane region" description="Helical" evidence="2">
    <location>
        <begin position="120"/>
        <end position="145"/>
    </location>
</feature>
<keyword evidence="4" id="KW-1185">Reference proteome</keyword>
<evidence type="ECO:0000313" key="4">
    <source>
        <dbReference type="Proteomes" id="UP001491310"/>
    </source>
</evidence>
<evidence type="ECO:0000313" key="3">
    <source>
        <dbReference type="EMBL" id="KAK9906545.1"/>
    </source>
</evidence>
<feature type="transmembrane region" description="Helical" evidence="2">
    <location>
        <begin position="68"/>
        <end position="87"/>
    </location>
</feature>
<gene>
    <name evidence="3" type="ORF">WJX75_003911</name>
</gene>
<sequence>MSEGIQLTEPPRVSSGATAPTKRKPVEGKDALLTGRTSAPLDTKVSSPHKGDRAFCGPTSSVRCCFSYTPLLSILGVILLIVGTILYGHEASEAGGAIRRLLAAATGPNGDFGKLNRAYYGAWVATVVIAVLAAIFVIVIQLWRIEQRLRAEGRVGTGFSTERRYVVLKYITVIVTVILYAFCVWVAVWWGINLLIFAVVIVAEQVSLAGRRLFTTVLPILRSWLDDANASHDALGQLLAGNPAIGTAAPDFVETAFNTLIPDINAIGAFINKQTGNKLSYLVNALIAGSPAVGANGVRYCPATTCIDLSQYSFMKNNACICNSPILVTLATEAGDARLHFLRALIGLALVYLGSSLLLSRLSAEAAKIRYDVNLLWTNKFDRLIMRRARAGENANVPLAQVGSMRTPQGTPNRGSSQYIV</sequence>
<keyword evidence="2" id="KW-0472">Membrane</keyword>
<protein>
    <submittedName>
        <fullName evidence="3">Uncharacterized protein</fullName>
    </submittedName>
</protein>
<comment type="caution">
    <text evidence="3">The sequence shown here is derived from an EMBL/GenBank/DDBJ whole genome shotgun (WGS) entry which is preliminary data.</text>
</comment>
<proteinExistence type="predicted"/>
<organism evidence="3 4">
    <name type="scientific">Coccomyxa subellipsoidea</name>
    <dbReference type="NCBI Taxonomy" id="248742"/>
    <lineage>
        <taxon>Eukaryota</taxon>
        <taxon>Viridiplantae</taxon>
        <taxon>Chlorophyta</taxon>
        <taxon>core chlorophytes</taxon>
        <taxon>Trebouxiophyceae</taxon>
        <taxon>Trebouxiophyceae incertae sedis</taxon>
        <taxon>Coccomyxaceae</taxon>
        <taxon>Coccomyxa</taxon>
    </lineage>
</organism>
<feature type="compositionally biased region" description="Polar residues" evidence="1">
    <location>
        <begin position="404"/>
        <end position="421"/>
    </location>
</feature>
<dbReference type="EMBL" id="JALJOT010000010">
    <property type="protein sequence ID" value="KAK9906545.1"/>
    <property type="molecule type" value="Genomic_DNA"/>
</dbReference>
<name>A0ABR2YJ82_9CHLO</name>
<keyword evidence="2" id="KW-1133">Transmembrane helix</keyword>
<evidence type="ECO:0000256" key="1">
    <source>
        <dbReference type="SAM" id="MobiDB-lite"/>
    </source>
</evidence>
<accession>A0ABR2YJ82</accession>
<feature type="region of interest" description="Disordered" evidence="1">
    <location>
        <begin position="401"/>
        <end position="421"/>
    </location>
</feature>
<dbReference type="Proteomes" id="UP001491310">
    <property type="component" value="Unassembled WGS sequence"/>
</dbReference>
<reference evidence="3 4" key="1">
    <citation type="journal article" date="2024" name="Nat. Commun.">
        <title>Phylogenomics reveals the evolutionary origins of lichenization in chlorophyte algae.</title>
        <authorList>
            <person name="Puginier C."/>
            <person name="Libourel C."/>
            <person name="Otte J."/>
            <person name="Skaloud P."/>
            <person name="Haon M."/>
            <person name="Grisel S."/>
            <person name="Petersen M."/>
            <person name="Berrin J.G."/>
            <person name="Delaux P.M."/>
            <person name="Dal Grande F."/>
            <person name="Keller J."/>
        </authorList>
    </citation>
    <scope>NUCLEOTIDE SEQUENCE [LARGE SCALE GENOMIC DNA]</scope>
    <source>
        <strain evidence="3 4">SAG 216-7</strain>
    </source>
</reference>
<feature type="region of interest" description="Disordered" evidence="1">
    <location>
        <begin position="1"/>
        <end position="30"/>
    </location>
</feature>
<evidence type="ECO:0000256" key="2">
    <source>
        <dbReference type="SAM" id="Phobius"/>
    </source>
</evidence>
<keyword evidence="2" id="KW-0812">Transmembrane</keyword>